<gene>
    <name evidence="2" type="ORF">NA57DRAFT_53657</name>
</gene>
<dbReference type="EMBL" id="ML978123">
    <property type="protein sequence ID" value="KAF2101707.1"/>
    <property type="molecule type" value="Genomic_DNA"/>
</dbReference>
<comment type="caution">
    <text evidence="2">The sequence shown here is derived from an EMBL/GenBank/DDBJ whole genome shotgun (WGS) entry which is preliminary data.</text>
</comment>
<feature type="region of interest" description="Disordered" evidence="1">
    <location>
        <begin position="163"/>
        <end position="268"/>
    </location>
</feature>
<reference evidence="2" key="1">
    <citation type="journal article" date="2020" name="Stud. Mycol.">
        <title>101 Dothideomycetes genomes: a test case for predicting lifestyles and emergence of pathogens.</title>
        <authorList>
            <person name="Haridas S."/>
            <person name="Albert R."/>
            <person name="Binder M."/>
            <person name="Bloem J."/>
            <person name="Labutti K."/>
            <person name="Salamov A."/>
            <person name="Andreopoulos B."/>
            <person name="Baker S."/>
            <person name="Barry K."/>
            <person name="Bills G."/>
            <person name="Bluhm B."/>
            <person name="Cannon C."/>
            <person name="Castanera R."/>
            <person name="Culley D."/>
            <person name="Daum C."/>
            <person name="Ezra D."/>
            <person name="Gonzalez J."/>
            <person name="Henrissat B."/>
            <person name="Kuo A."/>
            <person name="Liang C."/>
            <person name="Lipzen A."/>
            <person name="Lutzoni F."/>
            <person name="Magnuson J."/>
            <person name="Mondo S."/>
            <person name="Nolan M."/>
            <person name="Ohm R."/>
            <person name="Pangilinan J."/>
            <person name="Park H.-J."/>
            <person name="Ramirez L."/>
            <person name="Alfaro M."/>
            <person name="Sun H."/>
            <person name="Tritt A."/>
            <person name="Yoshinaga Y."/>
            <person name="Zwiers L.-H."/>
            <person name="Turgeon B."/>
            <person name="Goodwin S."/>
            <person name="Spatafora J."/>
            <person name="Crous P."/>
            <person name="Grigoriev I."/>
        </authorList>
    </citation>
    <scope>NUCLEOTIDE SEQUENCE</scope>
    <source>
        <strain evidence="2">CBS 133067</strain>
    </source>
</reference>
<organism evidence="2 3">
    <name type="scientific">Rhizodiscina lignyota</name>
    <dbReference type="NCBI Taxonomy" id="1504668"/>
    <lineage>
        <taxon>Eukaryota</taxon>
        <taxon>Fungi</taxon>
        <taxon>Dikarya</taxon>
        <taxon>Ascomycota</taxon>
        <taxon>Pezizomycotina</taxon>
        <taxon>Dothideomycetes</taxon>
        <taxon>Pleosporomycetidae</taxon>
        <taxon>Aulographales</taxon>
        <taxon>Rhizodiscinaceae</taxon>
        <taxon>Rhizodiscina</taxon>
    </lineage>
</organism>
<evidence type="ECO:0000256" key="1">
    <source>
        <dbReference type="SAM" id="MobiDB-lite"/>
    </source>
</evidence>
<name>A0A9P4IL38_9PEZI</name>
<evidence type="ECO:0000313" key="3">
    <source>
        <dbReference type="Proteomes" id="UP000799772"/>
    </source>
</evidence>
<evidence type="ECO:0000313" key="2">
    <source>
        <dbReference type="EMBL" id="KAF2101707.1"/>
    </source>
</evidence>
<dbReference type="AlphaFoldDB" id="A0A9P4IL38"/>
<keyword evidence="3" id="KW-1185">Reference proteome</keyword>
<dbReference type="Proteomes" id="UP000799772">
    <property type="component" value="Unassembled WGS sequence"/>
</dbReference>
<sequence>MKRDEKDRALVQCYMKAGRRRRLLEAHWRAAASERVRGRIGRCVGRASGVYECSNSDGEFESGAERREQRSEVHQMTYKRARPWQSSAACRRPQHRRWPATAALVAAAAAAAAAAERAEKTASPPRRCNPKLRETPILFVVGHATCRLVLLRATAGMPNFDSTTSARLAATPPGPDRQLPNDAAGRHRPFQRRCYRQATRSPLRSAAKMTCPGRTQASPIDARKRQRGCHGEKASSIVNKNTDRPGSGLGIPCRADDVAEHPFRSADV</sequence>
<protein>
    <submittedName>
        <fullName evidence="2">Uncharacterized protein</fullName>
    </submittedName>
</protein>
<proteinExistence type="predicted"/>
<feature type="compositionally biased region" description="Basic residues" evidence="1">
    <location>
        <begin position="186"/>
        <end position="195"/>
    </location>
</feature>
<accession>A0A9P4IL38</accession>
<feature type="compositionally biased region" description="Basic and acidic residues" evidence="1">
    <location>
        <begin position="254"/>
        <end position="268"/>
    </location>
</feature>